<keyword evidence="14" id="KW-0813">Transport</keyword>
<feature type="transmembrane region" description="Helical" evidence="15">
    <location>
        <begin position="163"/>
        <end position="183"/>
    </location>
</feature>
<evidence type="ECO:0000256" key="13">
    <source>
        <dbReference type="ARBA" id="ARBA00023160"/>
    </source>
</evidence>
<dbReference type="InterPro" id="IPR009160">
    <property type="entry name" value="Acyl-CoA_deSatase_haem/ster-bd"/>
</dbReference>
<proteinExistence type="inferred from homology"/>
<dbReference type="InterPro" id="IPR005804">
    <property type="entry name" value="FA_desaturase_dom"/>
</dbReference>
<feature type="transmembrane region" description="Helical" evidence="15">
    <location>
        <begin position="50"/>
        <end position="70"/>
    </location>
</feature>
<dbReference type="PIRSF" id="PIRSF000345">
    <property type="entry name" value="OLE1"/>
    <property type="match status" value="1"/>
</dbReference>
<evidence type="ECO:0000256" key="3">
    <source>
        <dbReference type="ARBA" id="ARBA00022516"/>
    </source>
</evidence>
<dbReference type="InterPro" id="IPR018506">
    <property type="entry name" value="Cyt_B5_heme-BS"/>
</dbReference>
<keyword evidence="12 15" id="KW-0472">Membrane</keyword>
<keyword evidence="14" id="KW-0249">Electron transport</keyword>
<dbReference type="EMBL" id="CAFZ01000043">
    <property type="protein sequence ID" value="CCA68915.1"/>
    <property type="molecule type" value="Genomic_DNA"/>
</dbReference>
<dbReference type="InterPro" id="IPR001199">
    <property type="entry name" value="Cyt_B5-like_heme/steroid-bd"/>
</dbReference>
<evidence type="ECO:0000256" key="10">
    <source>
        <dbReference type="ARBA" id="ARBA00023004"/>
    </source>
</evidence>
<evidence type="ECO:0000313" key="17">
    <source>
        <dbReference type="EMBL" id="CCA68915.1"/>
    </source>
</evidence>
<dbReference type="Pfam" id="PF00487">
    <property type="entry name" value="FA_desaturase"/>
    <property type="match status" value="1"/>
</dbReference>
<dbReference type="PROSITE" id="PS00191">
    <property type="entry name" value="CYTOCHROME_B5_1"/>
    <property type="match status" value="1"/>
</dbReference>
<dbReference type="Gene3D" id="3.10.120.10">
    <property type="entry name" value="Cytochrome b5-like heme/steroid binding domain"/>
    <property type="match status" value="1"/>
</dbReference>
<dbReference type="SUPFAM" id="SSF55856">
    <property type="entry name" value="Cytochrome b5-like heme/steroid binding domain"/>
    <property type="match status" value="1"/>
</dbReference>
<comment type="subcellular location">
    <subcellularLocation>
        <location evidence="1">Membrane</location>
        <topology evidence="1">Multi-pass membrane protein</topology>
    </subcellularLocation>
</comment>
<keyword evidence="8 15" id="KW-1133">Transmembrane helix</keyword>
<evidence type="ECO:0000256" key="12">
    <source>
        <dbReference type="ARBA" id="ARBA00023136"/>
    </source>
</evidence>
<dbReference type="InParanoid" id="G4TC72"/>
<protein>
    <recommendedName>
        <fullName evidence="14">Acyl-CoA desaturase</fullName>
        <ecNumber evidence="14">1.14.19.1</ecNumber>
    </recommendedName>
</protein>
<accession>G4TC72</accession>
<comment type="similarity">
    <text evidence="2 14">Belongs to the fatty acid desaturase type 1 family.</text>
</comment>
<sequence>MQAVSQKMETPEKGSFWLPNAFFFALIHLGALLGGIYLSPPSTLCKQTIILTILCWQLPCFGITIGYHRLWSHKAFRAVKPVRFVLAIFGTMAFQGSIKWWVLRHRLHHRFTDDPVHDPYAATRGLFFSHMGWIFRKPTYTKLPLIEKDDLDRDPIVRFQHKYYVPLALFTGLVLPTMIAATWGDAMGGYIWGGLVGRVLVWHCTFLVNSLAHWEGLQPYTDEITARGNLIMAMLTCGEGNHNFHAFPHDFRAGPNILDWDPSKWIITMLYRLGLATGLRKAHPEDIKAAQAWILSHHHEPFPASANDEAETDSAESTDEVVLAKWSLNELNKQAKQRGCLLVIDGFVVDASSYVGDHPGGSVFLRRYAVPKEGARTSEEWRKATWAFQGGMNVHSRIAKRRMMSMRVAELME</sequence>
<organism evidence="17 18">
    <name type="scientific">Serendipita indica (strain DSM 11827)</name>
    <name type="common">Root endophyte fungus</name>
    <name type="synonym">Piriformospora indica</name>
    <dbReference type="NCBI Taxonomy" id="1109443"/>
    <lineage>
        <taxon>Eukaryota</taxon>
        <taxon>Fungi</taxon>
        <taxon>Dikarya</taxon>
        <taxon>Basidiomycota</taxon>
        <taxon>Agaricomycotina</taxon>
        <taxon>Agaricomycetes</taxon>
        <taxon>Sebacinales</taxon>
        <taxon>Serendipitaceae</taxon>
        <taxon>Serendipita</taxon>
    </lineage>
</organism>
<keyword evidence="9 14" id="KW-0560">Oxidoreductase</keyword>
<evidence type="ECO:0000256" key="6">
    <source>
        <dbReference type="ARBA" id="ARBA00022723"/>
    </source>
</evidence>
<dbReference type="InterPro" id="IPR015876">
    <property type="entry name" value="Acyl-CoA_DS"/>
</dbReference>
<dbReference type="OrthoDB" id="10260134at2759"/>
<feature type="domain" description="Cytochrome b5 heme-binding" evidence="16">
    <location>
        <begin position="323"/>
        <end position="412"/>
    </location>
</feature>
<evidence type="ECO:0000256" key="9">
    <source>
        <dbReference type="ARBA" id="ARBA00023002"/>
    </source>
</evidence>
<evidence type="ECO:0000259" key="16">
    <source>
        <dbReference type="PROSITE" id="PS50255"/>
    </source>
</evidence>
<keyword evidence="11 14" id="KW-0443">Lipid metabolism</keyword>
<dbReference type="PANTHER" id="PTHR11351">
    <property type="entry name" value="ACYL-COA DESATURASE"/>
    <property type="match status" value="1"/>
</dbReference>
<evidence type="ECO:0000256" key="8">
    <source>
        <dbReference type="ARBA" id="ARBA00022989"/>
    </source>
</evidence>
<evidence type="ECO:0000256" key="7">
    <source>
        <dbReference type="ARBA" id="ARBA00022832"/>
    </source>
</evidence>
<reference evidence="17 18" key="1">
    <citation type="journal article" date="2011" name="PLoS Pathog.">
        <title>Endophytic Life Strategies Decoded by Genome and Transcriptome Analyses of the Mutualistic Root Symbiont Piriformospora indica.</title>
        <authorList>
            <person name="Zuccaro A."/>
            <person name="Lahrmann U."/>
            <person name="Guldener U."/>
            <person name="Langen G."/>
            <person name="Pfiffi S."/>
            <person name="Biedenkopf D."/>
            <person name="Wong P."/>
            <person name="Samans B."/>
            <person name="Grimm C."/>
            <person name="Basiewicz M."/>
            <person name="Murat C."/>
            <person name="Martin F."/>
            <person name="Kogel K.H."/>
        </authorList>
    </citation>
    <scope>NUCLEOTIDE SEQUENCE [LARGE SCALE GENOMIC DNA]</scope>
    <source>
        <strain evidence="17 18">DSM 11827</strain>
    </source>
</reference>
<dbReference type="GO" id="GO:0005789">
    <property type="term" value="C:endoplasmic reticulum membrane"/>
    <property type="evidence" value="ECO:0007669"/>
    <property type="project" value="TreeGrafter"/>
</dbReference>
<evidence type="ECO:0000256" key="2">
    <source>
        <dbReference type="ARBA" id="ARBA00009295"/>
    </source>
</evidence>
<evidence type="ECO:0000256" key="1">
    <source>
        <dbReference type="ARBA" id="ARBA00004141"/>
    </source>
</evidence>
<evidence type="ECO:0000256" key="5">
    <source>
        <dbReference type="ARBA" id="ARBA00022692"/>
    </source>
</evidence>
<dbReference type="GO" id="GO:0004768">
    <property type="term" value="F:stearoyl-CoA 9-desaturase activity"/>
    <property type="evidence" value="ECO:0007669"/>
    <property type="project" value="UniProtKB-UniRule"/>
</dbReference>
<keyword evidence="6 14" id="KW-0479">Metal-binding</keyword>
<keyword evidence="18" id="KW-1185">Reference proteome</keyword>
<keyword evidence="7 14" id="KW-0276">Fatty acid metabolism</keyword>
<dbReference type="STRING" id="1109443.G4TC72"/>
<dbReference type="PRINTS" id="PR00075">
    <property type="entry name" value="FACDDSATRASE"/>
</dbReference>
<dbReference type="GO" id="GO:0020037">
    <property type="term" value="F:heme binding"/>
    <property type="evidence" value="ECO:0007669"/>
    <property type="project" value="InterPro"/>
</dbReference>
<comment type="function">
    <text evidence="14">Stearoyl-CoA desaturase that utilizes O(2) and electrons from reduced cytochrome b5 to introduce the first double bond into saturated fatty acyl-CoA substrates.</text>
</comment>
<comment type="caution">
    <text evidence="17">The sequence shown here is derived from an EMBL/GenBank/DDBJ whole genome shotgun (WGS) entry which is preliminary data.</text>
</comment>
<keyword evidence="13 14" id="KW-0275">Fatty acid biosynthesis</keyword>
<keyword evidence="3 14" id="KW-0444">Lipid biosynthesis</keyword>
<dbReference type="eggNOG" id="KOG1600">
    <property type="taxonomic scope" value="Eukaryota"/>
</dbReference>
<feature type="transmembrane region" description="Helical" evidence="15">
    <location>
        <begin position="16"/>
        <end position="38"/>
    </location>
</feature>
<dbReference type="EC" id="1.14.19.1" evidence="14"/>
<comment type="catalytic activity">
    <reaction evidence="14">
        <text>octadecanoyl-CoA + 2 Fe(II)-[cytochrome b5] + O2 + 2 H(+) = (9Z)-octadecenoyl-CoA + 2 Fe(III)-[cytochrome b5] + 2 H2O</text>
        <dbReference type="Rhea" id="RHEA:19721"/>
        <dbReference type="Rhea" id="RHEA-COMP:10438"/>
        <dbReference type="Rhea" id="RHEA-COMP:10439"/>
        <dbReference type="ChEBI" id="CHEBI:15377"/>
        <dbReference type="ChEBI" id="CHEBI:15378"/>
        <dbReference type="ChEBI" id="CHEBI:15379"/>
        <dbReference type="ChEBI" id="CHEBI:29033"/>
        <dbReference type="ChEBI" id="CHEBI:29034"/>
        <dbReference type="ChEBI" id="CHEBI:57387"/>
        <dbReference type="ChEBI" id="CHEBI:57394"/>
        <dbReference type="EC" id="1.14.19.1"/>
    </reaction>
</comment>
<evidence type="ECO:0000256" key="11">
    <source>
        <dbReference type="ARBA" id="ARBA00023098"/>
    </source>
</evidence>
<keyword evidence="5 15" id="KW-0812">Transmembrane</keyword>
<evidence type="ECO:0000313" key="18">
    <source>
        <dbReference type="Proteomes" id="UP000007148"/>
    </source>
</evidence>
<dbReference type="CDD" id="cd03505">
    <property type="entry name" value="Delta9-FADS-like"/>
    <property type="match status" value="1"/>
</dbReference>
<dbReference type="OMA" id="IGYHRLY"/>
<dbReference type="GO" id="GO:0006636">
    <property type="term" value="P:unsaturated fatty acid biosynthetic process"/>
    <property type="evidence" value="ECO:0007669"/>
    <property type="project" value="UniProtKB-UniRule"/>
</dbReference>
<dbReference type="PROSITE" id="PS50255">
    <property type="entry name" value="CYTOCHROME_B5_2"/>
    <property type="match status" value="1"/>
</dbReference>
<keyword evidence="10 14" id="KW-0408">Iron</keyword>
<comment type="cofactor">
    <cofactor evidence="14">
        <name>Fe(2+)</name>
        <dbReference type="ChEBI" id="CHEBI:29033"/>
    </cofactor>
    <text evidence="14">Expected to bind 2 Fe(2+) ions per subunit.</text>
</comment>
<gene>
    <name evidence="17" type="ORF">PIIN_02775</name>
</gene>
<feature type="transmembrane region" description="Helical" evidence="15">
    <location>
        <begin position="82"/>
        <end position="102"/>
    </location>
</feature>
<dbReference type="InterPro" id="IPR036400">
    <property type="entry name" value="Cyt_B5-like_heme/steroid_sf"/>
</dbReference>
<dbReference type="PANTHER" id="PTHR11351:SF31">
    <property type="entry name" value="DESATURASE 1, ISOFORM A-RELATED"/>
    <property type="match status" value="1"/>
</dbReference>
<evidence type="ECO:0000256" key="14">
    <source>
        <dbReference type="PIRNR" id="PIRNR000345"/>
    </source>
</evidence>
<evidence type="ECO:0000256" key="15">
    <source>
        <dbReference type="SAM" id="Phobius"/>
    </source>
</evidence>
<dbReference type="HOGENOM" id="CLU_027359_3_0_1"/>
<dbReference type="GO" id="GO:0005506">
    <property type="term" value="F:iron ion binding"/>
    <property type="evidence" value="ECO:0007669"/>
    <property type="project" value="TreeGrafter"/>
</dbReference>
<keyword evidence="4 14" id="KW-0349">Heme</keyword>
<dbReference type="AlphaFoldDB" id="G4TC72"/>
<evidence type="ECO:0000256" key="4">
    <source>
        <dbReference type="ARBA" id="ARBA00022617"/>
    </source>
</evidence>
<name>G4TC72_SERID</name>
<dbReference type="Proteomes" id="UP000007148">
    <property type="component" value="Unassembled WGS sequence"/>
</dbReference>
<dbReference type="Pfam" id="PF00173">
    <property type="entry name" value="Cyt-b5"/>
    <property type="match status" value="1"/>
</dbReference>